<dbReference type="PANTHER" id="PTHR31126">
    <property type="entry name" value="TYROSINE-PROTEIN PHOSPHATASE"/>
    <property type="match status" value="1"/>
</dbReference>
<proteinExistence type="inferred from homology"/>
<feature type="domain" description="DSP-PTPase phosphatase fused to NAD+ Kinase" evidence="2">
    <location>
        <begin position="117"/>
        <end position="208"/>
    </location>
</feature>
<keyword evidence="4" id="KW-1185">Reference proteome</keyword>
<sequence>MNAVFQGPYLNHLPSQHEDVVPRYVRLVRVAKGREKTLLSSPALFTMSFQGFTGSRGAQLGRLSNQLKDRFDATKASFRTDLSSPENRRRAVLYERWFDHGFLRKFWTNMFEIAPGVWRSNHPTAKRFPALTARGIHTIISLRGSTTTPWALLEKEACTRHGIRLETVALKSQSAPNRRDLQALIGLFRSVEKPVLFHCKSGADRTGLASVMYLLVIENQPLEQARKMLSWRYAHLSWTKAGVLDMLLDDFATSARHDFEDWLGHDYDARALQKKFESKSR</sequence>
<comment type="similarity">
    <text evidence="1">Belongs to the protein-tyrosine phosphatase family.</text>
</comment>
<gene>
    <name evidence="3" type="ORF">OAN307_c38240</name>
</gene>
<name>M9RBX6_9RHOB</name>
<reference evidence="3 4" key="1">
    <citation type="journal article" date="2013" name="PLoS ONE">
        <title>Poles Apart: Arctic and Antarctic Octadecabacter strains Share High Genome Plasticity and a New Type of Xanthorhodopsin.</title>
        <authorList>
            <person name="Vollmers J."/>
            <person name="Voget S."/>
            <person name="Dietrich S."/>
            <person name="Gollnow K."/>
            <person name="Smits M."/>
            <person name="Meyer K."/>
            <person name="Brinkhoff T."/>
            <person name="Simon M."/>
            <person name="Daniel R."/>
        </authorList>
    </citation>
    <scope>NUCLEOTIDE SEQUENCE [LARGE SCALE GENOMIC DNA]</scope>
    <source>
        <strain evidence="3 4">307</strain>
    </source>
</reference>
<dbReference type="Proteomes" id="UP000005307">
    <property type="component" value="Chromosome"/>
</dbReference>
<dbReference type="eggNOG" id="COG2365">
    <property type="taxonomic scope" value="Bacteria"/>
</dbReference>
<accession>M9RBX6</accession>
<dbReference type="InterPro" id="IPR016130">
    <property type="entry name" value="Tyr_Pase_AS"/>
</dbReference>
<organism evidence="3 4">
    <name type="scientific">Octadecabacter antarcticus 307</name>
    <dbReference type="NCBI Taxonomy" id="391626"/>
    <lineage>
        <taxon>Bacteria</taxon>
        <taxon>Pseudomonadati</taxon>
        <taxon>Pseudomonadota</taxon>
        <taxon>Alphaproteobacteria</taxon>
        <taxon>Rhodobacterales</taxon>
        <taxon>Roseobacteraceae</taxon>
        <taxon>Octadecabacter</taxon>
    </lineage>
</organism>
<evidence type="ECO:0000256" key="1">
    <source>
        <dbReference type="ARBA" id="ARBA00009580"/>
    </source>
</evidence>
<evidence type="ECO:0000259" key="2">
    <source>
        <dbReference type="Pfam" id="PF22741"/>
    </source>
</evidence>
<dbReference type="Pfam" id="PF22741">
    <property type="entry name" value="PTP-NADK"/>
    <property type="match status" value="1"/>
</dbReference>
<protein>
    <submittedName>
        <fullName evidence="3">Protein tyrosine/serine phosphatase</fullName>
    </submittedName>
</protein>
<dbReference type="AlphaFoldDB" id="M9RBX6"/>
<dbReference type="PROSITE" id="PS00383">
    <property type="entry name" value="TYR_PHOSPHATASE_1"/>
    <property type="match status" value="1"/>
</dbReference>
<dbReference type="KEGG" id="oat:OAN307_c38240"/>
<dbReference type="EMBL" id="CP003740">
    <property type="protein sequence ID" value="AGI69268.1"/>
    <property type="molecule type" value="Genomic_DNA"/>
</dbReference>
<dbReference type="InterPro" id="IPR055214">
    <property type="entry name" value="PTP-NADK"/>
</dbReference>
<dbReference type="STRING" id="391626.OAN307_c38240"/>
<dbReference type="Gene3D" id="3.90.190.10">
    <property type="entry name" value="Protein tyrosine phosphatase superfamily"/>
    <property type="match status" value="1"/>
</dbReference>
<evidence type="ECO:0000313" key="4">
    <source>
        <dbReference type="Proteomes" id="UP000005307"/>
    </source>
</evidence>
<dbReference type="SUPFAM" id="SSF52799">
    <property type="entry name" value="(Phosphotyrosine protein) phosphatases II"/>
    <property type="match status" value="1"/>
</dbReference>
<evidence type="ECO:0000313" key="3">
    <source>
        <dbReference type="EMBL" id="AGI69268.1"/>
    </source>
</evidence>
<dbReference type="PANTHER" id="PTHR31126:SF72">
    <property type="entry name" value="DUAL SPECIFICITY PROTEIN PHOSPHATASE TPBA"/>
    <property type="match status" value="1"/>
</dbReference>
<dbReference type="HOGENOM" id="CLU_086339_0_0_5"/>
<dbReference type="InterPro" id="IPR029021">
    <property type="entry name" value="Prot-tyrosine_phosphatase-like"/>
</dbReference>
<dbReference type="GO" id="GO:0016791">
    <property type="term" value="F:phosphatase activity"/>
    <property type="evidence" value="ECO:0007669"/>
    <property type="project" value="TreeGrafter"/>
</dbReference>